<dbReference type="InterPro" id="IPR036291">
    <property type="entry name" value="NAD(P)-bd_dom_sf"/>
</dbReference>
<evidence type="ECO:0000259" key="2">
    <source>
        <dbReference type="Pfam" id="PF10727"/>
    </source>
</evidence>
<evidence type="ECO:0000256" key="1">
    <source>
        <dbReference type="SAM" id="MobiDB-lite"/>
    </source>
</evidence>
<feature type="domain" description="DUF2520" evidence="3">
    <location>
        <begin position="166"/>
        <end position="298"/>
    </location>
</feature>
<dbReference type="SUPFAM" id="SSF48179">
    <property type="entry name" value="6-phosphogluconate dehydrogenase C-terminal domain-like"/>
    <property type="match status" value="1"/>
</dbReference>
<accession>A0A1Q8VTM3</accession>
<sequence>MSDIDGTGPGAGGDEHADRVPAAPASPSRPGRLGVGIISAGRVGAVLGCALRAVEHQVVGVHAVSEESRERAELLLPGVPVLEVEEIVERAELVLLAVPDDALEPLVQGLADLGRWQPGQLVTHTSGRYGAAVLAPAQRCGAIPLAIHPAMTFSGFSTDVARLVGCPMAVTAPAAVLPIAQALVVELGGEPFVLEESARPAYHAALAHGANHLLTVVTQAVRVLAAAGVEDGAATLGPLLTAALDRALHEGEAGLTGPVSRGDAGTVAAHLEALSALRDSQGRGLDDVVASYRQLATATTERCEATGRLTAEQALRLRELLDPERAEG</sequence>
<protein>
    <submittedName>
        <fullName evidence="4">Oxidoreductase</fullName>
    </submittedName>
</protein>
<dbReference type="InterPro" id="IPR018931">
    <property type="entry name" value="DUF2520"/>
</dbReference>
<feature type="region of interest" description="Disordered" evidence="1">
    <location>
        <begin position="1"/>
        <end position="31"/>
    </location>
</feature>
<comment type="caution">
    <text evidence="4">The sequence shown here is derived from an EMBL/GenBank/DDBJ whole genome shotgun (WGS) entry which is preliminary data.</text>
</comment>
<dbReference type="InterPro" id="IPR019665">
    <property type="entry name" value="OxRdtase/DH_put_Rossmann_dom"/>
</dbReference>
<dbReference type="PANTHER" id="PTHR40459">
    <property type="entry name" value="CONSERVED HYPOTHETICAL ALANINE AND LEUCINE RICH PROTEIN"/>
    <property type="match status" value="1"/>
</dbReference>
<dbReference type="Gene3D" id="3.40.50.720">
    <property type="entry name" value="NAD(P)-binding Rossmann-like Domain"/>
    <property type="match status" value="1"/>
</dbReference>
<organism evidence="4 5">
    <name type="scientific">Actinomyces oris</name>
    <dbReference type="NCBI Taxonomy" id="544580"/>
    <lineage>
        <taxon>Bacteria</taxon>
        <taxon>Bacillati</taxon>
        <taxon>Actinomycetota</taxon>
        <taxon>Actinomycetes</taxon>
        <taxon>Actinomycetales</taxon>
        <taxon>Actinomycetaceae</taxon>
        <taxon>Actinomyces</taxon>
    </lineage>
</organism>
<dbReference type="RefSeq" id="WP_075371385.1">
    <property type="nucleotide sequence ID" value="NZ_MSKM01000053.1"/>
</dbReference>
<dbReference type="Gene3D" id="1.10.1040.20">
    <property type="entry name" value="ProC-like, C-terminal domain"/>
    <property type="match status" value="1"/>
</dbReference>
<dbReference type="EMBL" id="MSKM01000053">
    <property type="protein sequence ID" value="OLO51463.1"/>
    <property type="molecule type" value="Genomic_DNA"/>
</dbReference>
<evidence type="ECO:0000313" key="5">
    <source>
        <dbReference type="Proteomes" id="UP000185772"/>
    </source>
</evidence>
<name>A0A1Q8VTM3_9ACTO</name>
<dbReference type="Proteomes" id="UP000185772">
    <property type="component" value="Unassembled WGS sequence"/>
</dbReference>
<gene>
    <name evidence="4" type="ORF">BKH27_12435</name>
</gene>
<dbReference type="PANTHER" id="PTHR40459:SF1">
    <property type="entry name" value="CONSERVED HYPOTHETICAL ALANINE AND LEUCINE RICH PROTEIN"/>
    <property type="match status" value="1"/>
</dbReference>
<evidence type="ECO:0000259" key="3">
    <source>
        <dbReference type="Pfam" id="PF10728"/>
    </source>
</evidence>
<dbReference type="SUPFAM" id="SSF51735">
    <property type="entry name" value="NAD(P)-binding Rossmann-fold domains"/>
    <property type="match status" value="1"/>
</dbReference>
<dbReference type="InterPro" id="IPR037108">
    <property type="entry name" value="TM1727-like_C_sf"/>
</dbReference>
<dbReference type="Pfam" id="PF10727">
    <property type="entry name" value="Rossmann-like"/>
    <property type="match status" value="1"/>
</dbReference>
<dbReference type="Pfam" id="PF10728">
    <property type="entry name" value="DUF2520"/>
    <property type="match status" value="1"/>
</dbReference>
<feature type="domain" description="Putative oxidoreductase/dehydrogenase Rossmann-like" evidence="2">
    <location>
        <begin position="27"/>
        <end position="149"/>
    </location>
</feature>
<dbReference type="InterPro" id="IPR008927">
    <property type="entry name" value="6-PGluconate_DH-like_C_sf"/>
</dbReference>
<dbReference type="AlphaFoldDB" id="A0A1Q8VTM3"/>
<evidence type="ECO:0000313" key="4">
    <source>
        <dbReference type="EMBL" id="OLO51463.1"/>
    </source>
</evidence>
<proteinExistence type="predicted"/>
<reference evidence="4 5" key="1">
    <citation type="submission" date="2016-12" db="EMBL/GenBank/DDBJ databases">
        <title>Genomic comparison of strains in the 'Actinomyces naeslundii' group.</title>
        <authorList>
            <person name="Mughal S.R."/>
            <person name="Do T."/>
            <person name="Gilbert S.C."/>
            <person name="Witherden E.A."/>
            <person name="Didelot X."/>
            <person name="Beighton D."/>
        </authorList>
    </citation>
    <scope>NUCLEOTIDE SEQUENCE [LARGE SCALE GENOMIC DNA]</scope>
    <source>
        <strain evidence="4 5">MMRCO6-1</strain>
    </source>
</reference>